<evidence type="ECO:0000259" key="3">
    <source>
        <dbReference type="PROSITE" id="PS51462"/>
    </source>
</evidence>
<keyword evidence="2 4" id="KW-0378">Hydrolase</keyword>
<protein>
    <submittedName>
        <fullName evidence="4">NUDIX hydrolase</fullName>
    </submittedName>
</protein>
<evidence type="ECO:0000256" key="2">
    <source>
        <dbReference type="ARBA" id="ARBA00022801"/>
    </source>
</evidence>
<feature type="domain" description="Nudix hydrolase" evidence="3">
    <location>
        <begin position="33"/>
        <end position="170"/>
    </location>
</feature>
<dbReference type="FunCoup" id="I3TE24">
    <property type="interactions" value="99"/>
</dbReference>
<dbReference type="STRING" id="1184251.TCELL_0587"/>
<dbReference type="InParanoid" id="I3TE24"/>
<dbReference type="RefSeq" id="WP_014737262.1">
    <property type="nucleotide sequence ID" value="NC_017954.1"/>
</dbReference>
<dbReference type="InterPro" id="IPR000086">
    <property type="entry name" value="NUDIX_hydrolase_dom"/>
</dbReference>
<dbReference type="eggNOG" id="arCOG01073">
    <property type="taxonomic scope" value="Archaea"/>
</dbReference>
<dbReference type="PRINTS" id="PR00502">
    <property type="entry name" value="NUDIXFAMILY"/>
</dbReference>
<reference evidence="4 5" key="1">
    <citation type="journal article" date="2012" name="J. Bacteriol.">
        <title>Complete genome sequence of the hyperthermophilic cellulolytic Crenarchaeon 'Thermogladius cellulolyticus' 1633.</title>
        <authorList>
            <person name="Mardanov A.V."/>
            <person name="Kochetkova T.V."/>
            <person name="Beletsky A.V."/>
            <person name="Bonch-Osmolovskaya E.A."/>
            <person name="Ravin N.V."/>
            <person name="Skryabin K.G."/>
        </authorList>
    </citation>
    <scope>NUCLEOTIDE SEQUENCE [LARGE SCALE GENOMIC DNA]</scope>
    <source>
        <strain evidence="5">DSM 22663 / VKM B-2946 / 1633</strain>
    </source>
</reference>
<organism evidence="4 5">
    <name type="scientific">Thermogladius calderae (strain DSM 22663 / VKM B-2946 / 1633)</name>
    <dbReference type="NCBI Taxonomy" id="1184251"/>
    <lineage>
        <taxon>Archaea</taxon>
        <taxon>Thermoproteota</taxon>
        <taxon>Thermoprotei</taxon>
        <taxon>Desulfurococcales</taxon>
        <taxon>Desulfurococcaceae</taxon>
        <taxon>Thermogladius</taxon>
    </lineage>
</organism>
<dbReference type="AlphaFoldDB" id="I3TE24"/>
<dbReference type="Gene3D" id="3.90.79.10">
    <property type="entry name" value="Nucleoside Triphosphate Pyrophosphohydrolase"/>
    <property type="match status" value="1"/>
</dbReference>
<dbReference type="KEGG" id="thg:TCELL_0587"/>
<comment type="cofactor">
    <cofactor evidence="1">
        <name>Mg(2+)</name>
        <dbReference type="ChEBI" id="CHEBI:18420"/>
    </cofactor>
</comment>
<dbReference type="PANTHER" id="PTHR11839">
    <property type="entry name" value="UDP/ADP-SUGAR PYROPHOSPHATASE"/>
    <property type="match status" value="1"/>
</dbReference>
<dbReference type="InterPro" id="IPR020476">
    <property type="entry name" value="Nudix_hydrolase"/>
</dbReference>
<dbReference type="PROSITE" id="PS51462">
    <property type="entry name" value="NUDIX"/>
    <property type="match status" value="1"/>
</dbReference>
<dbReference type="GO" id="GO:0019693">
    <property type="term" value="P:ribose phosphate metabolic process"/>
    <property type="evidence" value="ECO:0007669"/>
    <property type="project" value="TreeGrafter"/>
</dbReference>
<dbReference type="GeneID" id="13012891"/>
<dbReference type="CDD" id="cd03424">
    <property type="entry name" value="NUDIX_ADPRase_Nudt5_UGPPase_Nudt14"/>
    <property type="match status" value="1"/>
</dbReference>
<dbReference type="Pfam" id="PF00293">
    <property type="entry name" value="NUDIX"/>
    <property type="match status" value="1"/>
</dbReference>
<name>I3TE24_THEC1</name>
<dbReference type="SUPFAM" id="SSF55811">
    <property type="entry name" value="Nudix"/>
    <property type="match status" value="1"/>
</dbReference>
<evidence type="ECO:0000256" key="1">
    <source>
        <dbReference type="ARBA" id="ARBA00001946"/>
    </source>
</evidence>
<evidence type="ECO:0000313" key="4">
    <source>
        <dbReference type="EMBL" id="AFK51012.1"/>
    </source>
</evidence>
<dbReference type="OrthoDB" id="104705at2157"/>
<dbReference type="EMBL" id="CP003531">
    <property type="protein sequence ID" value="AFK51012.1"/>
    <property type="molecule type" value="Genomic_DNA"/>
</dbReference>
<dbReference type="PANTHER" id="PTHR11839:SF18">
    <property type="entry name" value="NUDIX HYDROLASE DOMAIN-CONTAINING PROTEIN"/>
    <property type="match status" value="1"/>
</dbReference>
<sequence length="184" mass="20945">MWCTGDVPKVLEEQVLFRGLRFDVIRRHYEYGSRRFARDVVVFPESSVVVPFVNDNEIIVIRQFRAPMGEYIVEVPAGVLDKGESPEDAARRELVEETGFYPRKLTRLATVYPVPGYSTEVMHIFEAEGLEFKGAKPEPHELIEVTRVPFREVLLKVLGGEIRDAKTVIGVLLAGYRRGLLGLR</sequence>
<evidence type="ECO:0000313" key="5">
    <source>
        <dbReference type="Proteomes" id="UP000005270"/>
    </source>
</evidence>
<proteinExistence type="predicted"/>
<dbReference type="GO" id="GO:0006753">
    <property type="term" value="P:nucleoside phosphate metabolic process"/>
    <property type="evidence" value="ECO:0007669"/>
    <property type="project" value="TreeGrafter"/>
</dbReference>
<dbReference type="InterPro" id="IPR015797">
    <property type="entry name" value="NUDIX_hydrolase-like_dom_sf"/>
</dbReference>
<dbReference type="GO" id="GO:0016462">
    <property type="term" value="F:pyrophosphatase activity"/>
    <property type="evidence" value="ECO:0007669"/>
    <property type="project" value="UniProtKB-ARBA"/>
</dbReference>
<dbReference type="Proteomes" id="UP000005270">
    <property type="component" value="Chromosome"/>
</dbReference>
<dbReference type="HOGENOM" id="CLU_062658_5_2_2"/>
<accession>I3TE24</accession>
<gene>
    <name evidence="4" type="ordered locus">TCELL_0587</name>
</gene>
<dbReference type="InterPro" id="IPR020084">
    <property type="entry name" value="NUDIX_hydrolase_CS"/>
</dbReference>
<dbReference type="PROSITE" id="PS00893">
    <property type="entry name" value="NUDIX_BOX"/>
    <property type="match status" value="1"/>
</dbReference>
<keyword evidence="5" id="KW-1185">Reference proteome</keyword>